<dbReference type="InterPro" id="IPR058980">
    <property type="entry name" value="Glyco_transf_N"/>
</dbReference>
<dbReference type="Gramene" id="Manes.06G086200.1.v8.1">
    <property type="protein sequence ID" value="Manes.06G086200.1.v8.1.CDS"/>
    <property type="gene ID" value="Manes.06G086200.v8.1"/>
</dbReference>
<dbReference type="Pfam" id="PF00201">
    <property type="entry name" value="UDPGT"/>
    <property type="match status" value="1"/>
</dbReference>
<keyword evidence="5" id="KW-1185">Reference proteome</keyword>
<sequence>MGRKPHVMVVPFPAQGHVAPLMKLAYNLAGHGIKVTFVNTESIHVKLTSAMPGKFKEQSPICLVSIPEGLEPNHDGKDIFEAIENASIFMPGHLQTLIENIKQLNDDDQVTHVVADISVGWALETAEKMGIKRAAFVPYGAGNLALILHNPMLIEAGIIDVHGTPLKDERISLSEEIPAWNKNELLWSCPDNLEAQKFTFRHFVRKAVEIVKISDWLLVNSFYELEQPACDLIPNSLPIGPLSASDHLGTYPGNFWPEDSTCLSWLDQQPPRSVIYAAFGSSVVCDQKQFNELAYGLENLGLPFLWVVRSNFTNGLQVEFPDGFIKRVEKYGKIVQWAPQEKVLAHPSTACFFSHCGWNSTMEGIIKGVPFLCWPYIVDQLHNKSYICETWKVGIELIPDDNGIVTRHEIKTKLEKLLSDEDIEANSLKLKEMARKSTSGDGGSSFKNFISFVEQIKQ</sequence>
<dbReference type="OMA" id="AKIMASM"/>
<dbReference type="FunFam" id="3.40.50.2000:FF:000108">
    <property type="entry name" value="UDP-glycosyltransferase 83A1"/>
    <property type="match status" value="1"/>
</dbReference>
<protein>
    <recommendedName>
        <fullName evidence="3">Glycosyltransferase N-terminal domain-containing protein</fullName>
    </recommendedName>
</protein>
<dbReference type="Gene3D" id="3.40.50.2000">
    <property type="entry name" value="Glycogen Phosphorylase B"/>
    <property type="match status" value="2"/>
</dbReference>
<dbReference type="GO" id="GO:0005737">
    <property type="term" value="C:cytoplasm"/>
    <property type="evidence" value="ECO:0000318"/>
    <property type="project" value="GO_Central"/>
</dbReference>
<comment type="caution">
    <text evidence="4">The sequence shown here is derived from an EMBL/GenBank/DDBJ whole genome shotgun (WGS) entry which is preliminary data.</text>
</comment>
<dbReference type="InterPro" id="IPR002213">
    <property type="entry name" value="UDP_glucos_trans"/>
</dbReference>
<evidence type="ECO:0000259" key="3">
    <source>
        <dbReference type="Pfam" id="PF26168"/>
    </source>
</evidence>
<name>A0A2C9VR92_MANES</name>
<dbReference type="FunFam" id="3.40.50.2000:FF:000061">
    <property type="entry name" value="UDP-glycosyltransferase 83A1"/>
    <property type="match status" value="1"/>
</dbReference>
<organism evidence="4 5">
    <name type="scientific">Manihot esculenta</name>
    <name type="common">Cassava</name>
    <name type="synonym">Jatropha manihot</name>
    <dbReference type="NCBI Taxonomy" id="3983"/>
    <lineage>
        <taxon>Eukaryota</taxon>
        <taxon>Viridiplantae</taxon>
        <taxon>Streptophyta</taxon>
        <taxon>Embryophyta</taxon>
        <taxon>Tracheophyta</taxon>
        <taxon>Spermatophyta</taxon>
        <taxon>Magnoliopsida</taxon>
        <taxon>eudicotyledons</taxon>
        <taxon>Gunneridae</taxon>
        <taxon>Pentapetalae</taxon>
        <taxon>rosids</taxon>
        <taxon>fabids</taxon>
        <taxon>Malpighiales</taxon>
        <taxon>Euphorbiaceae</taxon>
        <taxon>Crotonoideae</taxon>
        <taxon>Manihoteae</taxon>
        <taxon>Manihot</taxon>
    </lineage>
</organism>
<dbReference type="AlphaFoldDB" id="A0A2C9VR92"/>
<dbReference type="EMBL" id="CM004392">
    <property type="protein sequence ID" value="OAY47538.1"/>
    <property type="molecule type" value="Genomic_DNA"/>
</dbReference>
<dbReference type="PANTHER" id="PTHR11926">
    <property type="entry name" value="GLUCOSYL/GLUCURONOSYL TRANSFERASES"/>
    <property type="match status" value="1"/>
</dbReference>
<dbReference type="OrthoDB" id="5835829at2759"/>
<dbReference type="GO" id="GO:0080043">
    <property type="term" value="F:quercetin 3-O-glucosyltransferase activity"/>
    <property type="evidence" value="ECO:0000318"/>
    <property type="project" value="GO_Central"/>
</dbReference>
<dbReference type="GO" id="GO:0080044">
    <property type="term" value="F:quercetin 7-O-glucosyltransferase activity"/>
    <property type="evidence" value="ECO:0000318"/>
    <property type="project" value="GO_Central"/>
</dbReference>
<dbReference type="Pfam" id="PF26168">
    <property type="entry name" value="Glyco_transf_N"/>
    <property type="match status" value="1"/>
</dbReference>
<comment type="similarity">
    <text evidence="1">Belongs to the UDP-glycosyltransferase family.</text>
</comment>
<dbReference type="Proteomes" id="UP000091857">
    <property type="component" value="Chromosome 6"/>
</dbReference>
<proteinExistence type="inferred from homology"/>
<gene>
    <name evidence="4" type="ORF">MANES_06G086200v8</name>
</gene>
<feature type="domain" description="Glycosyltransferase N-terminal" evidence="3">
    <location>
        <begin position="7"/>
        <end position="42"/>
    </location>
</feature>
<evidence type="ECO:0000256" key="1">
    <source>
        <dbReference type="ARBA" id="ARBA00009995"/>
    </source>
</evidence>
<evidence type="ECO:0000313" key="5">
    <source>
        <dbReference type="Proteomes" id="UP000091857"/>
    </source>
</evidence>
<accession>A0A2C9VR92</accession>
<keyword evidence="2" id="KW-0808">Transferase</keyword>
<evidence type="ECO:0000256" key="2">
    <source>
        <dbReference type="ARBA" id="ARBA00022679"/>
    </source>
</evidence>
<reference evidence="5" key="1">
    <citation type="journal article" date="2016" name="Nat. Biotechnol.">
        <title>Sequencing wild and cultivated cassava and related species reveals extensive interspecific hybridization and genetic diversity.</title>
        <authorList>
            <person name="Bredeson J.V."/>
            <person name="Lyons J.B."/>
            <person name="Prochnik S.E."/>
            <person name="Wu G.A."/>
            <person name="Ha C.M."/>
            <person name="Edsinger-Gonzales E."/>
            <person name="Grimwood J."/>
            <person name="Schmutz J."/>
            <person name="Rabbi I.Y."/>
            <person name="Egesi C."/>
            <person name="Nauluvula P."/>
            <person name="Lebot V."/>
            <person name="Ndunguru J."/>
            <person name="Mkamilo G."/>
            <person name="Bart R.S."/>
            <person name="Setter T.L."/>
            <person name="Gleadow R.M."/>
            <person name="Kulakow P."/>
            <person name="Ferguson M.E."/>
            <person name="Rounsley S."/>
            <person name="Rokhsar D.S."/>
        </authorList>
    </citation>
    <scope>NUCLEOTIDE SEQUENCE [LARGE SCALE GENOMIC DNA]</scope>
    <source>
        <strain evidence="5">cv. AM560-2</strain>
    </source>
</reference>
<evidence type="ECO:0000313" key="4">
    <source>
        <dbReference type="EMBL" id="OAY47538.1"/>
    </source>
</evidence>
<dbReference type="CDD" id="cd03784">
    <property type="entry name" value="GT1_Gtf-like"/>
    <property type="match status" value="1"/>
</dbReference>
<dbReference type="PANTHER" id="PTHR11926:SF1412">
    <property type="entry name" value="UDP-GLYCOSYLTRANSFERASE 83A1-LIKE"/>
    <property type="match status" value="1"/>
</dbReference>
<dbReference type="SUPFAM" id="SSF53756">
    <property type="entry name" value="UDP-Glycosyltransferase/glycogen phosphorylase"/>
    <property type="match status" value="1"/>
</dbReference>